<dbReference type="Proteomes" id="UP000747110">
    <property type="component" value="Unassembled WGS sequence"/>
</dbReference>
<gene>
    <name evidence="2" type="ORF">Vretifemale_18363</name>
</gene>
<feature type="region of interest" description="Disordered" evidence="1">
    <location>
        <begin position="638"/>
        <end position="670"/>
    </location>
</feature>
<sequence length="1644" mass="172529">ELEVCPPPSPTETPCQMQRLLITFGKDPTGDDGVRCSYSPRQFLMELVKAARDYNPSTKSAAARGVGIDGSGGGVVFAGASPIGGGPSGAANLVATLSEATLLAFDRDPSGGEMASRLLLSCSLMAVPDAAGNGCNRGTSTGGRIKRPRVEMQMAGGADGDDVQLRRLLTEVLIQAVCTAAGQLNSLPVAAAVLQVLSPGFTAASCICRKALLDLAAGTATERTHDANAAAQSDQQVGFGGAVGQAERRGDDANAQAAAAIGVAVLIQGCCDADATIRCRSLSHISSCLGHLARLAEAETDASERWAMAGRAATALGEACEPQRTAACQLAVRILDDGEPELVGGSSGGSGRPGGQAVIRGLLLPVLKARLLDRTRTCRTRALQLVLELLRLPATTNNEAGPPAEPAGEPTPRQFRPSRLARIAARWCLPELCVLLDATYGSPLYDEGNTQLLKQVGAALCSAIRPEELLSLLLPNATDSQEGNAMTTAMTEGEVVVAAAAGRISSWDNGRKGGLPTAIIRMSPSTRRMLASGLTLTVGPDGVYNPEVIKPLYEVAVRYLVPAGNRLDRSHYAASCGPPSFELPAVWGCCPASAASRDDEETRIRCMGLILGGTSFHCALWQQAFRELCGFLGAMETEEGEVTEDEEREEGVEESQDTGKCGATEDEGQWHRRPAAAAAAAAVAAAARMARAASALRVLVSLQRHEPKQVPATATAGPDSTPGAVVTPPSGPEGRRKAAITGKKPKGPLPGAGDAAGRSGVELMPDPAHPSPVEGSRDPRDTIARCSAELQIVLDVLETLLAETPPEQPLRQTQQHAVKQHRQQSPDGSQALAWLELERNVCLLWALRLLEAGLSTARSSAAIAVSRRNCIASQGPALTSADHVNGATNRDGGSTRDLRSGSRGGGGSVRRLQDSAASSVVPRLDLDSSGDLGWALLSYLDRAIPRILLYGSLSAVDTSYAVLSKCPAATPVFSRHLRAALHAMRQQQRPHMDGHEGSSAGGGTGTEGGAHSAAVADTLRTRSRSPSSISGQHELARSRLTSSAVTARYLIMLAHMTRFYEYEREEFIIRLQEARRGGGGGDVTGAPVSVQRHDETGAAGDVSGRHGGITDARPFGQGDNAGDEGQQAASGKRDEDAGDEDDDYMRETEENRGCREAAQRMLERLMASSAPATHAPALLAMLPLPEGAARVLDTNKDADADMGTEDKTYGAGNPSFGTCTAGQPPVELQVLALRALGRLFVMSHRLSDAHGAVLEGLLAEWRSRPVSLVCEALAVAQDLIHCNPGRHRQLVRLMEDLIQSALEDWASLGSGDGSGTGAGSGSGAPTAERSAEPKCNIGEGTKQQWQNANGFSSANQDDKVREEHMDNHAEDDDYDQQREHNSTMLLKCNDSRYRRDGVLAALLPAAVGCYFRLQATGRLQWSPATYRTLAMCLTLARGRLRKQVALQAAALLLRSTSVLGIHNRSGRASAASTHTRIPTALALLRNCPGNLRSRLVSEGLLAAGTSFTATTSINSEILFPPMLRPEDFSSDDLALPVLQMVCSGGGRDTGSAGATTFAVTMASGGDVEGDMPPEGFATASGEDAMSKGPELSNSCGGGVKKSTDAANSFMAALLLMREITPSARALIVMVPQLQVRRTVSQELS</sequence>
<dbReference type="OrthoDB" id="553283at2759"/>
<organism evidence="2 3">
    <name type="scientific">Volvox reticuliferus</name>
    <dbReference type="NCBI Taxonomy" id="1737510"/>
    <lineage>
        <taxon>Eukaryota</taxon>
        <taxon>Viridiplantae</taxon>
        <taxon>Chlorophyta</taxon>
        <taxon>core chlorophytes</taxon>
        <taxon>Chlorophyceae</taxon>
        <taxon>CS clade</taxon>
        <taxon>Chlamydomonadales</taxon>
        <taxon>Volvocaceae</taxon>
        <taxon>Volvox</taxon>
    </lineage>
</organism>
<evidence type="ECO:0000313" key="3">
    <source>
        <dbReference type="Proteomes" id="UP000747110"/>
    </source>
</evidence>
<evidence type="ECO:0000313" key="2">
    <source>
        <dbReference type="EMBL" id="GIL90664.1"/>
    </source>
</evidence>
<comment type="caution">
    <text evidence="2">The sequence shown here is derived from an EMBL/GenBank/DDBJ whole genome shotgun (WGS) entry which is preliminary data.</text>
</comment>
<feature type="compositionally biased region" description="Acidic residues" evidence="1">
    <location>
        <begin position="638"/>
        <end position="656"/>
    </location>
</feature>
<keyword evidence="3" id="KW-1185">Reference proteome</keyword>
<protein>
    <submittedName>
        <fullName evidence="2">Uncharacterized protein</fullName>
    </submittedName>
</protein>
<evidence type="ECO:0000256" key="1">
    <source>
        <dbReference type="SAM" id="MobiDB-lite"/>
    </source>
</evidence>
<feature type="region of interest" description="Disordered" evidence="1">
    <location>
        <begin position="984"/>
        <end position="1012"/>
    </location>
</feature>
<feature type="region of interest" description="Disordered" evidence="1">
    <location>
        <begin position="881"/>
        <end position="914"/>
    </location>
</feature>
<feature type="non-terminal residue" evidence="2">
    <location>
        <position position="1644"/>
    </location>
</feature>
<dbReference type="EMBL" id="BNCP01000059">
    <property type="protein sequence ID" value="GIL90664.1"/>
    <property type="molecule type" value="Genomic_DNA"/>
</dbReference>
<reference evidence="2" key="1">
    <citation type="journal article" date="2021" name="Proc. Natl. Acad. Sci. U.S.A.">
        <title>Three genomes in the algal genus Volvox reveal the fate of a haploid sex-determining region after a transition to homothallism.</title>
        <authorList>
            <person name="Yamamoto K."/>
            <person name="Hamaji T."/>
            <person name="Kawai-Toyooka H."/>
            <person name="Matsuzaki R."/>
            <person name="Takahashi F."/>
            <person name="Nishimura Y."/>
            <person name="Kawachi M."/>
            <person name="Noguchi H."/>
            <person name="Minakuchi Y."/>
            <person name="Umen J.G."/>
            <person name="Toyoda A."/>
            <person name="Nozaki H."/>
        </authorList>
    </citation>
    <scope>NUCLEOTIDE SEQUENCE</scope>
    <source>
        <strain evidence="2">NIES-3786</strain>
    </source>
</reference>
<feature type="region of interest" description="Disordered" evidence="1">
    <location>
        <begin position="1096"/>
        <end position="1153"/>
    </location>
</feature>
<feature type="compositionally biased region" description="Gly residues" evidence="1">
    <location>
        <begin position="999"/>
        <end position="1008"/>
    </location>
</feature>
<feature type="region of interest" description="Disordered" evidence="1">
    <location>
        <begin position="1568"/>
        <end position="1598"/>
    </location>
</feature>
<feature type="compositionally biased region" description="Gly residues" evidence="1">
    <location>
        <begin position="1310"/>
        <end position="1322"/>
    </location>
</feature>
<feature type="region of interest" description="Disordered" evidence="1">
    <location>
        <begin position="1309"/>
        <end position="1334"/>
    </location>
</feature>
<proteinExistence type="predicted"/>
<name>A0A8J4FZL9_9CHLO</name>
<accession>A0A8J4FZL9</accession>
<feature type="region of interest" description="Disordered" evidence="1">
    <location>
        <begin position="709"/>
        <end position="779"/>
    </location>
</feature>